<feature type="transmembrane region" description="Helical" evidence="7">
    <location>
        <begin position="60"/>
        <end position="80"/>
    </location>
</feature>
<feature type="compositionally biased region" description="Low complexity" evidence="6">
    <location>
        <begin position="135"/>
        <end position="149"/>
    </location>
</feature>
<comment type="caution">
    <text evidence="8">The sequence shown here is derived from an EMBL/GenBank/DDBJ whole genome shotgun (WGS) entry which is preliminary data.</text>
</comment>
<dbReference type="InterPro" id="IPR005171">
    <property type="entry name" value="Cyt_c_oxidase_su4_prok"/>
</dbReference>
<evidence type="ECO:0000313" key="8">
    <source>
        <dbReference type="EMBL" id="NEU97491.1"/>
    </source>
</evidence>
<organism evidence="8 9">
    <name type="scientific">Bradyrhizobium uaiense</name>
    <dbReference type="NCBI Taxonomy" id="2594946"/>
    <lineage>
        <taxon>Bacteria</taxon>
        <taxon>Pseudomonadati</taxon>
        <taxon>Pseudomonadota</taxon>
        <taxon>Alphaproteobacteria</taxon>
        <taxon>Hyphomicrobiales</taxon>
        <taxon>Nitrobacteraceae</taxon>
        <taxon>Bradyrhizobium</taxon>
    </lineage>
</organism>
<evidence type="ECO:0000313" key="9">
    <source>
        <dbReference type="Proteomes" id="UP000468531"/>
    </source>
</evidence>
<keyword evidence="2" id="KW-1003">Cell membrane</keyword>
<reference evidence="8 9" key="1">
    <citation type="journal article" date="2020" name="Arch. Microbiol.">
        <title>Bradyrhizobium uaiense sp. nov., a new highly efficient cowpea symbiont.</title>
        <authorList>
            <person name="Cabral Michel D."/>
            <person name="Azarias Guimaraes A."/>
            <person name="Martins da Costa E."/>
            <person name="Soares de Carvalho T."/>
            <person name="Balsanelli E."/>
            <person name="Willems A."/>
            <person name="Maltempi de Souza E."/>
            <person name="de Souza Moreira F.M."/>
        </authorList>
    </citation>
    <scope>NUCLEOTIDE SEQUENCE [LARGE SCALE GENOMIC DNA]</scope>
    <source>
        <strain evidence="8 9">UFLA 03-164</strain>
    </source>
</reference>
<comment type="subcellular location">
    <subcellularLocation>
        <location evidence="1">Cell membrane</location>
        <topology evidence="1">Multi-pass membrane protein</topology>
    </subcellularLocation>
</comment>
<keyword evidence="5 7" id="KW-0472">Membrane</keyword>
<evidence type="ECO:0000256" key="3">
    <source>
        <dbReference type="ARBA" id="ARBA00022692"/>
    </source>
</evidence>
<evidence type="ECO:0000256" key="5">
    <source>
        <dbReference type="ARBA" id="ARBA00023136"/>
    </source>
</evidence>
<feature type="transmembrane region" description="Helical" evidence="7">
    <location>
        <begin position="27"/>
        <end position="48"/>
    </location>
</feature>
<keyword evidence="9" id="KW-1185">Reference proteome</keyword>
<evidence type="ECO:0000256" key="7">
    <source>
        <dbReference type="SAM" id="Phobius"/>
    </source>
</evidence>
<name>A0A6P1BIP9_9BRAD</name>
<sequence length="194" mass="20905">MTEVRWDVAPGDRPTVPASEQKASSGFLVYTIGLLLAVILTITSFWVANTSAIWPPGVPAGLTVLAIAQMGVHLVFFLHITTGPTASSARQASGFSRRIGSRRRSARSRAWPTTRAAISCSASPMRPTRRTGFPTMSSRSRTSRSSTESWRAPSIPFLMSRRASSSSAASRSACSMWRSTIMGPSSPLRTSVRT</sequence>
<keyword evidence="3 7" id="KW-0812">Transmembrane</keyword>
<evidence type="ECO:0000256" key="2">
    <source>
        <dbReference type="ARBA" id="ARBA00022475"/>
    </source>
</evidence>
<dbReference type="EMBL" id="VKHP01000060">
    <property type="protein sequence ID" value="NEU97491.1"/>
    <property type="molecule type" value="Genomic_DNA"/>
</dbReference>
<protein>
    <submittedName>
        <fullName evidence="8">Uncharacterized protein</fullName>
    </submittedName>
</protein>
<dbReference type="AlphaFoldDB" id="A0A6P1BIP9"/>
<dbReference type="Pfam" id="PF03626">
    <property type="entry name" value="COX4_pro"/>
    <property type="match status" value="1"/>
</dbReference>
<evidence type="ECO:0000256" key="6">
    <source>
        <dbReference type="SAM" id="MobiDB-lite"/>
    </source>
</evidence>
<gene>
    <name evidence="8" type="ORF">FNJ47_17035</name>
</gene>
<feature type="region of interest" description="Disordered" evidence="6">
    <location>
        <begin position="120"/>
        <end position="151"/>
    </location>
</feature>
<keyword evidence="4 7" id="KW-1133">Transmembrane helix</keyword>
<dbReference type="Proteomes" id="UP000468531">
    <property type="component" value="Unassembled WGS sequence"/>
</dbReference>
<evidence type="ECO:0000256" key="1">
    <source>
        <dbReference type="ARBA" id="ARBA00004651"/>
    </source>
</evidence>
<accession>A0A6P1BIP9</accession>
<proteinExistence type="predicted"/>
<dbReference type="GO" id="GO:0005886">
    <property type="term" value="C:plasma membrane"/>
    <property type="evidence" value="ECO:0007669"/>
    <property type="project" value="UniProtKB-SubCell"/>
</dbReference>
<evidence type="ECO:0000256" key="4">
    <source>
        <dbReference type="ARBA" id="ARBA00022989"/>
    </source>
</evidence>